<accession>A0A916UEY7</accession>
<proteinExistence type="predicted"/>
<reference evidence="2" key="1">
    <citation type="journal article" date="2014" name="Int. J. Syst. Evol. Microbiol.">
        <title>Complete genome sequence of Corynebacterium casei LMG S-19264T (=DSM 44701T), isolated from a smear-ripened cheese.</title>
        <authorList>
            <consortium name="US DOE Joint Genome Institute (JGI-PGF)"/>
            <person name="Walter F."/>
            <person name="Albersmeier A."/>
            <person name="Kalinowski J."/>
            <person name="Ruckert C."/>
        </authorList>
    </citation>
    <scope>NUCLEOTIDE SEQUENCE</scope>
    <source>
        <strain evidence="2">CGMCC 1.10998</strain>
    </source>
</reference>
<evidence type="ECO:0008006" key="4">
    <source>
        <dbReference type="Google" id="ProtNLM"/>
    </source>
</evidence>
<keyword evidence="1" id="KW-0812">Transmembrane</keyword>
<dbReference type="AlphaFoldDB" id="A0A916UEY7"/>
<keyword evidence="1" id="KW-0472">Membrane</keyword>
<comment type="caution">
    <text evidence="2">The sequence shown here is derived from an EMBL/GenBank/DDBJ whole genome shotgun (WGS) entry which is preliminary data.</text>
</comment>
<dbReference type="Proteomes" id="UP000637423">
    <property type="component" value="Unassembled WGS sequence"/>
</dbReference>
<sequence>MSELSSSWAKVIREFKQFGSVSTRLAVLGLIVAIHIVLIVAANTKYRPRGKPLSGVHSAGKTLDVELLDSGIARKPERESAGTAITLNAPDLPGPPPPPDIKIGTPDSLFDLGEPEPAYYLPTNQITEKPVVKLDVSSDVALVLASNQPRSAVLRLLINENGSIDQVIMEQGDFSETEKQALINACMHMEFEPGKKDGSPVKTEMRIQMTIEPAGPTLPFARPPQ</sequence>
<evidence type="ECO:0000313" key="2">
    <source>
        <dbReference type="EMBL" id="GGC71189.1"/>
    </source>
</evidence>
<evidence type="ECO:0000256" key="1">
    <source>
        <dbReference type="SAM" id="Phobius"/>
    </source>
</evidence>
<protein>
    <recommendedName>
        <fullName evidence="4">TonB C-terminal domain-containing protein</fullName>
    </recommendedName>
</protein>
<dbReference type="EMBL" id="BMED01000001">
    <property type="protein sequence ID" value="GGC71189.1"/>
    <property type="molecule type" value="Genomic_DNA"/>
</dbReference>
<dbReference type="SUPFAM" id="SSF74653">
    <property type="entry name" value="TolA/TonB C-terminal domain"/>
    <property type="match status" value="1"/>
</dbReference>
<name>A0A916UEY7_9BURK</name>
<feature type="transmembrane region" description="Helical" evidence="1">
    <location>
        <begin position="25"/>
        <end position="44"/>
    </location>
</feature>
<evidence type="ECO:0000313" key="3">
    <source>
        <dbReference type="Proteomes" id="UP000637423"/>
    </source>
</evidence>
<keyword evidence="3" id="KW-1185">Reference proteome</keyword>
<keyword evidence="1" id="KW-1133">Transmembrane helix</keyword>
<reference evidence="2" key="2">
    <citation type="submission" date="2020-09" db="EMBL/GenBank/DDBJ databases">
        <authorList>
            <person name="Sun Q."/>
            <person name="Zhou Y."/>
        </authorList>
    </citation>
    <scope>NUCLEOTIDE SEQUENCE</scope>
    <source>
        <strain evidence="2">CGMCC 1.10998</strain>
    </source>
</reference>
<dbReference type="Gene3D" id="3.30.1150.10">
    <property type="match status" value="1"/>
</dbReference>
<gene>
    <name evidence="2" type="ORF">GCM10011396_17910</name>
</gene>
<organism evidence="2 3">
    <name type="scientific">Undibacterium terreum</name>
    <dbReference type="NCBI Taxonomy" id="1224302"/>
    <lineage>
        <taxon>Bacteria</taxon>
        <taxon>Pseudomonadati</taxon>
        <taxon>Pseudomonadota</taxon>
        <taxon>Betaproteobacteria</taxon>
        <taxon>Burkholderiales</taxon>
        <taxon>Oxalobacteraceae</taxon>
        <taxon>Undibacterium</taxon>
    </lineage>
</organism>